<dbReference type="AlphaFoldDB" id="A0A7S2WJX3"/>
<protein>
    <submittedName>
        <fullName evidence="2">Uncharacterized protein</fullName>
    </submittedName>
</protein>
<evidence type="ECO:0000256" key="1">
    <source>
        <dbReference type="SAM" id="Phobius"/>
    </source>
</evidence>
<accession>A0A7S2WJX3</accession>
<feature type="transmembrane region" description="Helical" evidence="1">
    <location>
        <begin position="292"/>
        <end position="313"/>
    </location>
</feature>
<sequence length="323" mass="35581">MDSNCSDNTWIVLDEGAASPGSRPSSRNSVPRLADISDLYDHQAMPIRRTPDGLKASLSMGIEYQDSMSQAERSLGLAVKLDGIDDEFLRRSTERISEIQSRKAAGSPFSQASETTLSDEAEFPFEGRNSPSTVYALTAAATEAVAARNLKYGGRAPPLGAVPPRATMLRSASSPSVDQNGYPSRKASPDIGARHCISPFTAAISDALKFKMVCSKRGDKNESIGIYEDKQSEGATNSDSCLSFSVCQHLPKTNKAERRRQRMEKRALKSRKSINILYELYEFVFGRISDDFLRVIPLILSHAFTLAAGFYIGHRYFFVDQEK</sequence>
<organism evidence="2">
    <name type="scientific">Mucochytrium quahogii</name>
    <dbReference type="NCBI Taxonomy" id="96639"/>
    <lineage>
        <taxon>Eukaryota</taxon>
        <taxon>Sar</taxon>
        <taxon>Stramenopiles</taxon>
        <taxon>Bigyra</taxon>
        <taxon>Labyrinthulomycetes</taxon>
        <taxon>Thraustochytrida</taxon>
        <taxon>Thraustochytriidae</taxon>
        <taxon>Mucochytrium</taxon>
    </lineage>
</organism>
<keyword evidence="1" id="KW-1133">Transmembrane helix</keyword>
<keyword evidence="1" id="KW-0812">Transmembrane</keyword>
<name>A0A7S2WJX3_9STRA</name>
<gene>
    <name evidence="2" type="ORF">QSP1433_LOCUS10900</name>
</gene>
<evidence type="ECO:0000313" key="2">
    <source>
        <dbReference type="EMBL" id="CAD9691195.1"/>
    </source>
</evidence>
<proteinExistence type="predicted"/>
<reference evidence="2" key="1">
    <citation type="submission" date="2021-01" db="EMBL/GenBank/DDBJ databases">
        <authorList>
            <person name="Corre E."/>
            <person name="Pelletier E."/>
            <person name="Niang G."/>
            <person name="Scheremetjew M."/>
            <person name="Finn R."/>
            <person name="Kale V."/>
            <person name="Holt S."/>
            <person name="Cochrane G."/>
            <person name="Meng A."/>
            <person name="Brown T."/>
            <person name="Cohen L."/>
        </authorList>
    </citation>
    <scope>NUCLEOTIDE SEQUENCE</scope>
    <source>
        <strain evidence="2">NY070348D</strain>
    </source>
</reference>
<dbReference type="EMBL" id="HBHK01017294">
    <property type="protein sequence ID" value="CAD9691195.1"/>
    <property type="molecule type" value="Transcribed_RNA"/>
</dbReference>
<keyword evidence="1" id="KW-0472">Membrane</keyword>